<feature type="compositionally biased region" description="Basic and acidic residues" evidence="2">
    <location>
        <begin position="300"/>
        <end position="309"/>
    </location>
</feature>
<dbReference type="PROSITE" id="PS50102">
    <property type="entry name" value="RRM"/>
    <property type="match status" value="3"/>
</dbReference>
<accession>A0A7S0LF26</accession>
<dbReference type="AlphaFoldDB" id="A0A7S0LF26"/>
<dbReference type="GO" id="GO:0003723">
    <property type="term" value="F:RNA binding"/>
    <property type="evidence" value="ECO:0007669"/>
    <property type="project" value="UniProtKB-UniRule"/>
</dbReference>
<protein>
    <recommendedName>
        <fullName evidence="3">RRM domain-containing protein</fullName>
    </recommendedName>
</protein>
<dbReference type="Gene3D" id="3.30.70.330">
    <property type="match status" value="3"/>
</dbReference>
<dbReference type="SMART" id="SM00360">
    <property type="entry name" value="RRM"/>
    <property type="match status" value="3"/>
</dbReference>
<dbReference type="EMBL" id="HBEY01029459">
    <property type="protein sequence ID" value="CAD8610586.1"/>
    <property type="molecule type" value="Transcribed_RNA"/>
</dbReference>
<evidence type="ECO:0000313" key="4">
    <source>
        <dbReference type="EMBL" id="CAD8610586.1"/>
    </source>
</evidence>
<keyword evidence="1" id="KW-0694">RNA-binding</keyword>
<feature type="domain" description="RRM" evidence="3">
    <location>
        <begin position="177"/>
        <end position="259"/>
    </location>
</feature>
<dbReference type="PANTHER" id="PTHR47093">
    <property type="entry name" value="PROTEIN JSN1-RELATED"/>
    <property type="match status" value="1"/>
</dbReference>
<evidence type="ECO:0000256" key="1">
    <source>
        <dbReference type="PROSITE-ProRule" id="PRU00176"/>
    </source>
</evidence>
<dbReference type="GO" id="GO:0000288">
    <property type="term" value="P:nuclear-transcribed mRNA catabolic process, deadenylation-dependent decay"/>
    <property type="evidence" value="ECO:0007669"/>
    <property type="project" value="TreeGrafter"/>
</dbReference>
<evidence type="ECO:0000256" key="2">
    <source>
        <dbReference type="SAM" id="MobiDB-lite"/>
    </source>
</evidence>
<dbReference type="InterPro" id="IPR012677">
    <property type="entry name" value="Nucleotide-bd_a/b_plait_sf"/>
</dbReference>
<feature type="compositionally biased region" description="Basic and acidic residues" evidence="2">
    <location>
        <begin position="284"/>
        <end position="293"/>
    </location>
</feature>
<organism evidence="4">
    <name type="scientific">Coccolithus braarudii</name>
    <dbReference type="NCBI Taxonomy" id="221442"/>
    <lineage>
        <taxon>Eukaryota</taxon>
        <taxon>Haptista</taxon>
        <taxon>Haptophyta</taxon>
        <taxon>Prymnesiophyceae</taxon>
        <taxon>Coccolithales</taxon>
        <taxon>Coccolithaceae</taxon>
        <taxon>Coccolithus</taxon>
    </lineage>
</organism>
<dbReference type="PANTHER" id="PTHR47093:SF1">
    <property type="entry name" value="PROTEIN JSN1-RELATED"/>
    <property type="match status" value="1"/>
</dbReference>
<sequence length="608" mass="63801">MGGGYGPPQAGGGGYAQMGGYAPLGAYPDGMGAEYAPPQMGADYGGMGCSDMDPHGAHRWGGGGPRDRLIGGGGVTRGQPAQQEMSRAIFMHQLPVGTTYEELCDAVGAYGALESMKILEDKRQAFVNFVLTQDAFQLMMTTGQQIVLHGKPLSVHWGKTRPLAKELKMAIANGATRSLYVANVPEAGDEAQLAVLFAAFGDLETIRLVPKKRAAFVNFTSILCALRAKDAIHNKQPAPREGIAAELYSKPLLINFTSAQQNCMRARGGRPGWSAGFVPQGRGGYDRGREQSERGLAPDGRGRPPDGRGRGQYGSSAAGRRPPTYAASYGYGGGGGGQPIPSVSRALYFGSLPEDVGLEELADLVEPMGVIESMRLVRPKSCAFVNFNDQHVAEALVAKYTSSESAAPVLNGKRLTVNFAKARPCKEEQLVAVSQGARRKLQVVAAAGTDEDELRGRLGHKAESLILSVVEPAEDATGAGGAGETDAEPAELRIRMEFSNISAAIHAKEILLSEGQPEVLRAEYILEPVLSELELQALLPVAEASDAAAGDAVAPPLEECVPSTEPAADAVAGATAVAAEGVEVAAEPPQPQPQPLAEHSAPLKETSE</sequence>
<reference evidence="4" key="1">
    <citation type="submission" date="2021-01" db="EMBL/GenBank/DDBJ databases">
        <authorList>
            <person name="Corre E."/>
            <person name="Pelletier E."/>
            <person name="Niang G."/>
            <person name="Scheremetjew M."/>
            <person name="Finn R."/>
            <person name="Kale V."/>
            <person name="Holt S."/>
            <person name="Cochrane G."/>
            <person name="Meng A."/>
            <person name="Brown T."/>
            <person name="Cohen L."/>
        </authorList>
    </citation>
    <scope>NUCLEOTIDE SEQUENCE</scope>
    <source>
        <strain evidence="4">PLY182g</strain>
    </source>
</reference>
<proteinExistence type="predicted"/>
<dbReference type="Pfam" id="PF00076">
    <property type="entry name" value="RRM_1"/>
    <property type="match status" value="2"/>
</dbReference>
<dbReference type="InterPro" id="IPR052645">
    <property type="entry name" value="Pumilio_domain_protein"/>
</dbReference>
<name>A0A7S0LF26_9EUKA</name>
<gene>
    <name evidence="4" type="ORF">CPEL01642_LOCUS13964</name>
</gene>
<dbReference type="InterPro" id="IPR000504">
    <property type="entry name" value="RRM_dom"/>
</dbReference>
<evidence type="ECO:0000259" key="3">
    <source>
        <dbReference type="PROSITE" id="PS50102"/>
    </source>
</evidence>
<dbReference type="InterPro" id="IPR035979">
    <property type="entry name" value="RBD_domain_sf"/>
</dbReference>
<feature type="region of interest" description="Disordered" evidence="2">
    <location>
        <begin position="579"/>
        <end position="608"/>
    </location>
</feature>
<feature type="region of interest" description="Disordered" evidence="2">
    <location>
        <begin position="274"/>
        <end position="321"/>
    </location>
</feature>
<feature type="domain" description="RRM" evidence="3">
    <location>
        <begin position="345"/>
        <end position="422"/>
    </location>
</feature>
<feature type="domain" description="RRM" evidence="3">
    <location>
        <begin position="87"/>
        <end position="160"/>
    </location>
</feature>
<dbReference type="CDD" id="cd00590">
    <property type="entry name" value="RRM_SF"/>
    <property type="match status" value="1"/>
</dbReference>
<dbReference type="SUPFAM" id="SSF54928">
    <property type="entry name" value="RNA-binding domain, RBD"/>
    <property type="match status" value="2"/>
</dbReference>